<feature type="transmembrane region" description="Helical" evidence="8">
    <location>
        <begin position="338"/>
        <end position="357"/>
    </location>
</feature>
<dbReference type="PANTHER" id="PTHR24421">
    <property type="entry name" value="NITRATE/NITRITE SENSOR PROTEIN NARX-RELATED"/>
    <property type="match status" value="1"/>
</dbReference>
<evidence type="ECO:0000256" key="5">
    <source>
        <dbReference type="ARBA" id="ARBA00023012"/>
    </source>
</evidence>
<keyword evidence="6" id="KW-0802">TPR repeat</keyword>
<dbReference type="EC" id="2.7.13.3" evidence="2"/>
<evidence type="ECO:0000256" key="1">
    <source>
        <dbReference type="ARBA" id="ARBA00000085"/>
    </source>
</evidence>
<keyword evidence="11" id="KW-1185">Reference proteome</keyword>
<keyword evidence="4" id="KW-0418">Kinase</keyword>
<keyword evidence="7" id="KW-0175">Coiled coil</keyword>
<evidence type="ECO:0000313" key="11">
    <source>
        <dbReference type="Proteomes" id="UP001244787"/>
    </source>
</evidence>
<dbReference type="CDD" id="cd16917">
    <property type="entry name" value="HATPase_UhpB-NarQ-NarX-like"/>
    <property type="match status" value="1"/>
</dbReference>
<keyword evidence="10" id="KW-0547">Nucleotide-binding</keyword>
<dbReference type="Pfam" id="PF13181">
    <property type="entry name" value="TPR_8"/>
    <property type="match status" value="1"/>
</dbReference>
<name>A0ABT8DKP6_9FLAO</name>
<feature type="coiled-coil region" evidence="7">
    <location>
        <begin position="392"/>
        <end position="419"/>
    </location>
</feature>
<evidence type="ECO:0000256" key="3">
    <source>
        <dbReference type="ARBA" id="ARBA00022679"/>
    </source>
</evidence>
<dbReference type="GO" id="GO:0005524">
    <property type="term" value="F:ATP binding"/>
    <property type="evidence" value="ECO:0007669"/>
    <property type="project" value="UniProtKB-KW"/>
</dbReference>
<gene>
    <name evidence="10" type="ORF">QRD02_13580</name>
</gene>
<keyword evidence="8" id="KW-0472">Membrane</keyword>
<organism evidence="10 11">
    <name type="scientific">Aequorivita aurantiaca</name>
    <dbReference type="NCBI Taxonomy" id="3053356"/>
    <lineage>
        <taxon>Bacteria</taxon>
        <taxon>Pseudomonadati</taxon>
        <taxon>Bacteroidota</taxon>
        <taxon>Flavobacteriia</taxon>
        <taxon>Flavobacteriales</taxon>
        <taxon>Flavobacteriaceae</taxon>
        <taxon>Aequorivita</taxon>
    </lineage>
</organism>
<feature type="chain" id="PRO_5046823619" description="histidine kinase" evidence="9">
    <location>
        <begin position="26"/>
        <end position="551"/>
    </location>
</feature>
<dbReference type="SUPFAM" id="SSF55874">
    <property type="entry name" value="ATPase domain of HSP90 chaperone/DNA topoisomerase II/histidine kinase"/>
    <property type="match status" value="1"/>
</dbReference>
<dbReference type="SMART" id="SM00028">
    <property type="entry name" value="TPR"/>
    <property type="match status" value="4"/>
</dbReference>
<dbReference type="EMBL" id="JAUGQQ010000015">
    <property type="protein sequence ID" value="MDN3725414.1"/>
    <property type="molecule type" value="Genomic_DNA"/>
</dbReference>
<evidence type="ECO:0000256" key="8">
    <source>
        <dbReference type="SAM" id="Phobius"/>
    </source>
</evidence>
<evidence type="ECO:0000256" key="2">
    <source>
        <dbReference type="ARBA" id="ARBA00012438"/>
    </source>
</evidence>
<keyword evidence="5" id="KW-0902">Two-component regulatory system</keyword>
<feature type="repeat" description="TPR" evidence="6">
    <location>
        <begin position="116"/>
        <end position="149"/>
    </location>
</feature>
<keyword evidence="3" id="KW-0808">Transferase</keyword>
<reference evidence="10 11" key="1">
    <citation type="submission" date="2023-06" db="EMBL/GenBank/DDBJ databases">
        <authorList>
            <person name="Ye Y.-Q."/>
            <person name="Du Z.-J."/>
        </authorList>
    </citation>
    <scope>NUCLEOTIDE SEQUENCE [LARGE SCALE GENOMIC DNA]</scope>
    <source>
        <strain evidence="10 11">SDUM287046</strain>
    </source>
</reference>
<evidence type="ECO:0000313" key="10">
    <source>
        <dbReference type="EMBL" id="MDN3725414.1"/>
    </source>
</evidence>
<dbReference type="Gene3D" id="3.30.565.10">
    <property type="entry name" value="Histidine kinase-like ATPase, C-terminal domain"/>
    <property type="match status" value="1"/>
</dbReference>
<dbReference type="InterPro" id="IPR019734">
    <property type="entry name" value="TPR_rpt"/>
</dbReference>
<sequence>MNAQRFSLLFFFLLFLVDSTTTLKAQINRDTINKYYNSIVYPSDETTISKGISFYTRKKEKDQDSRDTLSTINDLRLIALGQFNIGNIYDSESSVAEAISLIDHYSKKDTLIEGRKGLYNQLGNIYRETKKYDKALEAYNLSLSFSTKLSDSITLINNKANIYKDWGRFQKASEQFNFAFQKMGNDTNSLRSAMILDNLGFVQSKLKNPNAILNLKKAQTIRENFKNVEGAYSSNKHLSLYYLDRNDTIKAMKYAKKAYEIANSLNSITFLQDALSLYVIMNEDQKIVEFKYITDSIANAKQLAENKNAFIKYNVEKERKNTMAAQLLQEKEKAQKRLFMILGISIFILAALIILLLKARHKKEKIIQVHKTEARISKKVHDDVANDIYQLMAKMQGKYKEEEAMLDDLENIYNKTRDISKENSAIEIGADFSEQLNDLLLTYQSDTTAISTRNLATLDWEIIPKIKKETVYKVLRELMTNMKKYSNASAVLLTFHQSGKNITIEYTDNGQGCTLKNKNGLQNAENRIQAIKGTITFESEPGNGFRSKIII</sequence>
<keyword evidence="9" id="KW-0732">Signal</keyword>
<keyword evidence="8" id="KW-1133">Transmembrane helix</keyword>
<comment type="catalytic activity">
    <reaction evidence="1">
        <text>ATP + protein L-histidine = ADP + protein N-phospho-L-histidine.</text>
        <dbReference type="EC" id="2.7.13.3"/>
    </reaction>
</comment>
<dbReference type="PANTHER" id="PTHR24421:SF10">
    <property type="entry name" value="NITRATE_NITRITE SENSOR PROTEIN NARQ"/>
    <property type="match status" value="1"/>
</dbReference>
<dbReference type="InterPro" id="IPR050482">
    <property type="entry name" value="Sensor_HK_TwoCompSys"/>
</dbReference>
<keyword evidence="10" id="KW-0067">ATP-binding</keyword>
<comment type="caution">
    <text evidence="10">The sequence shown here is derived from an EMBL/GenBank/DDBJ whole genome shotgun (WGS) entry which is preliminary data.</text>
</comment>
<evidence type="ECO:0000256" key="9">
    <source>
        <dbReference type="SAM" id="SignalP"/>
    </source>
</evidence>
<dbReference type="SUPFAM" id="SSF48452">
    <property type="entry name" value="TPR-like"/>
    <property type="match status" value="1"/>
</dbReference>
<dbReference type="PROSITE" id="PS50005">
    <property type="entry name" value="TPR"/>
    <property type="match status" value="1"/>
</dbReference>
<protein>
    <recommendedName>
        <fullName evidence="2">histidine kinase</fullName>
        <ecNumber evidence="2">2.7.13.3</ecNumber>
    </recommendedName>
</protein>
<evidence type="ECO:0000256" key="7">
    <source>
        <dbReference type="SAM" id="Coils"/>
    </source>
</evidence>
<evidence type="ECO:0000256" key="6">
    <source>
        <dbReference type="PROSITE-ProRule" id="PRU00339"/>
    </source>
</evidence>
<keyword evidence="8" id="KW-0812">Transmembrane</keyword>
<dbReference type="InterPro" id="IPR011990">
    <property type="entry name" value="TPR-like_helical_dom_sf"/>
</dbReference>
<dbReference type="Gene3D" id="1.25.40.10">
    <property type="entry name" value="Tetratricopeptide repeat domain"/>
    <property type="match status" value="2"/>
</dbReference>
<dbReference type="RefSeq" id="WP_290255506.1">
    <property type="nucleotide sequence ID" value="NZ_JAUGQQ010000015.1"/>
</dbReference>
<accession>A0ABT8DKP6</accession>
<feature type="signal peptide" evidence="9">
    <location>
        <begin position="1"/>
        <end position="25"/>
    </location>
</feature>
<proteinExistence type="predicted"/>
<evidence type="ECO:0000256" key="4">
    <source>
        <dbReference type="ARBA" id="ARBA00022777"/>
    </source>
</evidence>
<dbReference type="InterPro" id="IPR036890">
    <property type="entry name" value="HATPase_C_sf"/>
</dbReference>
<dbReference type="Proteomes" id="UP001244787">
    <property type="component" value="Unassembled WGS sequence"/>
</dbReference>